<comment type="similarity">
    <text evidence="2">Belongs to the protein kinase superfamily. AGC Ser/Thr protein kinase family. PKC subfamily.</text>
</comment>
<dbReference type="Pfam" id="PF10409">
    <property type="entry name" value="PTEN_C2"/>
    <property type="match status" value="1"/>
</dbReference>
<evidence type="ECO:0000313" key="7">
    <source>
        <dbReference type="WBParaSite" id="TCONS_00011901.p1"/>
    </source>
</evidence>
<dbReference type="GO" id="GO:0005524">
    <property type="term" value="F:ATP binding"/>
    <property type="evidence" value="ECO:0007669"/>
    <property type="project" value="InterPro"/>
</dbReference>
<organism evidence="6 7">
    <name type="scientific">Strongyloides stercoralis</name>
    <name type="common">Threadworm</name>
    <dbReference type="NCBI Taxonomy" id="6248"/>
    <lineage>
        <taxon>Eukaryota</taxon>
        <taxon>Metazoa</taxon>
        <taxon>Ecdysozoa</taxon>
        <taxon>Nematoda</taxon>
        <taxon>Chromadorea</taxon>
        <taxon>Rhabditida</taxon>
        <taxon>Tylenchina</taxon>
        <taxon>Panagrolaimomorpha</taxon>
        <taxon>Strongyloidoidea</taxon>
        <taxon>Strongyloididae</taxon>
        <taxon>Strongyloides</taxon>
    </lineage>
</organism>
<name>A0AAF5DHT9_STRER</name>
<dbReference type="Gene3D" id="2.60.40.1110">
    <property type="match status" value="1"/>
</dbReference>
<dbReference type="PROSITE" id="PS00108">
    <property type="entry name" value="PROTEIN_KINASE_ST"/>
    <property type="match status" value="1"/>
</dbReference>
<dbReference type="InterPro" id="IPR008271">
    <property type="entry name" value="Ser/Thr_kinase_AS"/>
</dbReference>
<dbReference type="GO" id="GO:0035612">
    <property type="term" value="F:AP-2 adaptor complex binding"/>
    <property type="evidence" value="ECO:0007669"/>
    <property type="project" value="TreeGrafter"/>
</dbReference>
<dbReference type="Gene3D" id="3.90.190.10">
    <property type="entry name" value="Protein tyrosine phosphatase superfamily"/>
    <property type="match status" value="1"/>
</dbReference>
<evidence type="ECO:0000256" key="1">
    <source>
        <dbReference type="ARBA" id="ARBA00004132"/>
    </source>
</evidence>
<dbReference type="SMART" id="SM01326">
    <property type="entry name" value="PTEN_C2"/>
    <property type="match status" value="1"/>
</dbReference>
<accession>A0AAF5DHT9</accession>
<proteinExistence type="inferred from homology"/>
<dbReference type="AlphaFoldDB" id="A0AAF5DHT9"/>
<evidence type="ECO:0000256" key="2">
    <source>
        <dbReference type="ARBA" id="ARBA00005490"/>
    </source>
</evidence>
<dbReference type="PROSITE" id="PS50011">
    <property type="entry name" value="PROTEIN_KINASE_DOM"/>
    <property type="match status" value="1"/>
</dbReference>
<dbReference type="PANTHER" id="PTHR22967">
    <property type="entry name" value="SERINE/THREONINE PROTEIN KINASE"/>
    <property type="match status" value="1"/>
</dbReference>
<dbReference type="Gene3D" id="1.10.287.110">
    <property type="entry name" value="DnaJ domain"/>
    <property type="match status" value="1"/>
</dbReference>
<evidence type="ECO:0000259" key="4">
    <source>
        <dbReference type="PROSITE" id="PS50011"/>
    </source>
</evidence>
<reference evidence="7" key="1">
    <citation type="submission" date="2024-02" db="UniProtKB">
        <authorList>
            <consortium name="WormBaseParasite"/>
        </authorList>
    </citation>
    <scope>IDENTIFICATION</scope>
</reference>
<feature type="domain" description="C2 tensin-type" evidence="5">
    <location>
        <begin position="575"/>
        <end position="713"/>
    </location>
</feature>
<evidence type="ECO:0000256" key="3">
    <source>
        <dbReference type="ARBA" id="ARBA00022741"/>
    </source>
</evidence>
<dbReference type="InterPro" id="IPR001623">
    <property type="entry name" value="DnaJ_domain"/>
</dbReference>
<dbReference type="PROSITE" id="PS51182">
    <property type="entry name" value="C2_TENSIN"/>
    <property type="match status" value="1"/>
</dbReference>
<comment type="subcellular location">
    <subcellularLocation>
        <location evidence="1">Cytoplasmic vesicle</location>
        <location evidence="1">Clathrin-coated vesicle</location>
    </subcellularLocation>
</comment>
<keyword evidence="6" id="KW-1185">Reference proteome</keyword>
<feature type="domain" description="Protein kinase" evidence="4">
    <location>
        <begin position="51"/>
        <end position="318"/>
    </location>
</feature>
<dbReference type="WBParaSite" id="TCONS_00011901.p1">
    <property type="protein sequence ID" value="TCONS_00011901.p1"/>
    <property type="gene ID" value="XLOC_006947"/>
</dbReference>
<protein>
    <submittedName>
        <fullName evidence="7">Protein kinase domain-containing protein</fullName>
    </submittedName>
</protein>
<dbReference type="PANTHER" id="PTHR22967:SF105">
    <property type="entry name" value="CYCLIN-G-ASSOCIATED KINASE"/>
    <property type="match status" value="1"/>
</dbReference>
<dbReference type="InterPro" id="IPR036869">
    <property type="entry name" value="J_dom_sf"/>
</dbReference>
<dbReference type="InterPro" id="IPR014020">
    <property type="entry name" value="Tensin_C2-dom"/>
</dbReference>
<dbReference type="GO" id="GO:0030136">
    <property type="term" value="C:clathrin-coated vesicle"/>
    <property type="evidence" value="ECO:0007669"/>
    <property type="project" value="UniProtKB-SubCell"/>
</dbReference>
<dbReference type="InterPro" id="IPR029021">
    <property type="entry name" value="Prot-tyrosine_phosphatase-like"/>
</dbReference>
<dbReference type="Gene3D" id="1.10.510.10">
    <property type="entry name" value="Transferase(Phosphotransferase) domain 1"/>
    <property type="match status" value="1"/>
</dbReference>
<dbReference type="InterPro" id="IPR035892">
    <property type="entry name" value="C2_domain_sf"/>
</dbReference>
<dbReference type="Proteomes" id="UP000035681">
    <property type="component" value="Unplaced"/>
</dbReference>
<dbReference type="CDD" id="cd06257">
    <property type="entry name" value="DnaJ"/>
    <property type="match status" value="1"/>
</dbReference>
<dbReference type="SUPFAM" id="SSF49562">
    <property type="entry name" value="C2 domain (Calcium/lipid-binding domain, CaLB)"/>
    <property type="match status" value="1"/>
</dbReference>
<dbReference type="Pfam" id="PF00069">
    <property type="entry name" value="Pkinase"/>
    <property type="match status" value="1"/>
</dbReference>
<dbReference type="GO" id="GO:0045747">
    <property type="term" value="P:positive regulation of Notch signaling pathway"/>
    <property type="evidence" value="ECO:0007669"/>
    <property type="project" value="TreeGrafter"/>
</dbReference>
<dbReference type="GO" id="GO:2000369">
    <property type="term" value="P:regulation of clathrin-dependent endocytosis"/>
    <property type="evidence" value="ECO:0007669"/>
    <property type="project" value="TreeGrafter"/>
</dbReference>
<dbReference type="FunFam" id="1.10.287.110:FF:000002">
    <property type="entry name" value="putative tyrosine-protein phosphatase auxilin isoform X2"/>
    <property type="match status" value="1"/>
</dbReference>
<dbReference type="SUPFAM" id="SSF56112">
    <property type="entry name" value="Protein kinase-like (PK-like)"/>
    <property type="match status" value="1"/>
</dbReference>
<keyword evidence="3" id="KW-0547">Nucleotide-binding</keyword>
<dbReference type="GO" id="GO:0004674">
    <property type="term" value="F:protein serine/threonine kinase activity"/>
    <property type="evidence" value="ECO:0007669"/>
    <property type="project" value="TreeGrafter"/>
</dbReference>
<dbReference type="InterPro" id="IPR000719">
    <property type="entry name" value="Prot_kinase_dom"/>
</dbReference>
<evidence type="ECO:0000259" key="5">
    <source>
        <dbReference type="PROSITE" id="PS51182"/>
    </source>
</evidence>
<sequence>MADIFKSAFDYLSTQTESLRNTVAGSSTTGAFGKNNHELVGTFVEIGGLKLIIRSLLAEGGFALVFSAQDSQSNWYAIKRQIATSKDVAANILKEIRFLRQLTSHPNILNYANAAQYKINSGSTEFLLLTELCSGGSVIDLMKKYKNLSLEQVIKIFYAACNAVSHMHSQVPPLTHRDIKIENLLFDKDGFVKLCDFGSATNKQYNPDDDWSSLERGKLEEEMAQNTTPMYRPPEIMEIYSNYPIGISMDVWALGCILYYLCFHKHPFEDSSKLAIVNANYSLPIDSQYTIFYPLIKVCLKPNPLDRPTSNYLKESIIALAKSMDIDLSKPVSGVENFIEHVENVLVSSKQVNMNTEIMSSQGSVLSSLKGQGLSLFKNLKEKSRDVVQTVQSTYGGKGPDVTWISSRILIVPLPENIPDALKSTLDENIKTYIYQASQGKDFILYNLGNRTFKCDYKGKSFEAQFPPLNSGVAPSLNYLFELLTDISVYLSRNSNSILVFVGPEFSCILMAAALIIFNKILPTGKVNDIIKSLLKRRGYNEDDKRLPLCYTRQLEYIQTIVNCDSKQLRSLVHNHPISIISIHFSSVPIANRAKTGSRPYIEIYSGITKLWTTFKDYTLLKEYNSLNDSSITIELENLPVLNDVTIVVNHARFNRMTNKITSIFMFSFGFYSSFHDVGQSTLEFDSKDFDINKNGDVLLHPDFKATLSLKIGSVDRGFSIDNSPNFLTCDKAICSIMNIVKDTQERDYLASSFASTNNNFSQKSIKEDNLFKEDTVTNFDKYNNATFFDTLSWDNDGCEKNLPKRPLSPNISLKKNNLFDDAEIHERLAGIRVTKQDEADDNEEFKFDYEKKELKKEDKEQKLVSESFDLLGLGNEISSTNASLKVHNNDDPFNVFSITPQITGNSMAVNYDVNDLMNFDSSIPFNRNASAPNLEAKDKRDFDPFEDFMAQNSFPTTAMNSNESLSKAATILKPNYNSAFFNKSEHQKTNNDSKKSNASCLFDDLLSSQGFNVQNKNENKTLADMKKDEERKTMDPIQFKIKNWTSGKERNIRALLASLNSILWEGASTYKQPSMGDLLDPIQVKKCYYKACLVVHPDKQSGTCNETLAKAIFSELNDAWSAFESDLYKI</sequence>
<dbReference type="InterPro" id="IPR011009">
    <property type="entry name" value="Kinase-like_dom_sf"/>
</dbReference>
<dbReference type="SUPFAM" id="SSF46565">
    <property type="entry name" value="Chaperone J-domain"/>
    <property type="match status" value="1"/>
</dbReference>
<evidence type="ECO:0000313" key="6">
    <source>
        <dbReference type="Proteomes" id="UP000035681"/>
    </source>
</evidence>
<dbReference type="SMART" id="SM00220">
    <property type="entry name" value="S_TKc"/>
    <property type="match status" value="1"/>
</dbReference>